<protein>
    <recommendedName>
        <fullName evidence="2">DUF6534 domain-containing protein</fullName>
    </recommendedName>
</protein>
<name>A0AAD5W295_9AGAR</name>
<keyword evidence="4" id="KW-1185">Reference proteome</keyword>
<dbReference type="PANTHER" id="PTHR40465">
    <property type="entry name" value="CHROMOSOME 1, WHOLE GENOME SHOTGUN SEQUENCE"/>
    <property type="match status" value="1"/>
</dbReference>
<dbReference type="EMBL" id="JANIEX010000013">
    <property type="protein sequence ID" value="KAJ3576374.1"/>
    <property type="molecule type" value="Genomic_DNA"/>
</dbReference>
<feature type="transmembrane region" description="Helical" evidence="1">
    <location>
        <begin position="47"/>
        <end position="68"/>
    </location>
</feature>
<dbReference type="InterPro" id="IPR045339">
    <property type="entry name" value="DUF6534"/>
</dbReference>
<accession>A0AAD5W295</accession>
<gene>
    <name evidence="3" type="ORF">NP233_g461</name>
</gene>
<evidence type="ECO:0000313" key="3">
    <source>
        <dbReference type="EMBL" id="KAJ3576374.1"/>
    </source>
</evidence>
<comment type="caution">
    <text evidence="3">The sequence shown here is derived from an EMBL/GenBank/DDBJ whole genome shotgun (WGS) entry which is preliminary data.</text>
</comment>
<evidence type="ECO:0000259" key="2">
    <source>
        <dbReference type="Pfam" id="PF20152"/>
    </source>
</evidence>
<reference evidence="3" key="1">
    <citation type="submission" date="2022-07" db="EMBL/GenBank/DDBJ databases">
        <title>Genome Sequence of Leucocoprinus birnbaumii.</title>
        <authorList>
            <person name="Buettner E."/>
        </authorList>
    </citation>
    <scope>NUCLEOTIDE SEQUENCE</scope>
    <source>
        <strain evidence="3">VT141</strain>
    </source>
</reference>
<feature type="transmembrane region" description="Helical" evidence="1">
    <location>
        <begin position="167"/>
        <end position="188"/>
    </location>
</feature>
<feature type="transmembrane region" description="Helical" evidence="1">
    <location>
        <begin position="125"/>
        <end position="147"/>
    </location>
</feature>
<organism evidence="3 4">
    <name type="scientific">Leucocoprinus birnbaumii</name>
    <dbReference type="NCBI Taxonomy" id="56174"/>
    <lineage>
        <taxon>Eukaryota</taxon>
        <taxon>Fungi</taxon>
        <taxon>Dikarya</taxon>
        <taxon>Basidiomycota</taxon>
        <taxon>Agaricomycotina</taxon>
        <taxon>Agaricomycetes</taxon>
        <taxon>Agaricomycetidae</taxon>
        <taxon>Agaricales</taxon>
        <taxon>Agaricineae</taxon>
        <taxon>Agaricaceae</taxon>
        <taxon>Leucocoprinus</taxon>
    </lineage>
</organism>
<dbReference type="Proteomes" id="UP001213000">
    <property type="component" value="Unassembled WGS sequence"/>
</dbReference>
<keyword evidence="1" id="KW-0812">Transmembrane</keyword>
<keyword evidence="1" id="KW-1133">Transmembrane helix</keyword>
<feature type="transmembrane region" description="Helical" evidence="1">
    <location>
        <begin position="96"/>
        <end position="118"/>
    </location>
</feature>
<dbReference type="AlphaFoldDB" id="A0AAD5W295"/>
<evidence type="ECO:0000256" key="1">
    <source>
        <dbReference type="SAM" id="Phobius"/>
    </source>
</evidence>
<feature type="domain" description="DUF6534" evidence="2">
    <location>
        <begin position="172"/>
        <end position="259"/>
    </location>
</feature>
<feature type="transmembrane region" description="Helical" evidence="1">
    <location>
        <begin position="209"/>
        <end position="229"/>
    </location>
</feature>
<proteinExistence type="predicted"/>
<feature type="transmembrane region" description="Helical" evidence="1">
    <location>
        <begin position="12"/>
        <end position="35"/>
    </location>
</feature>
<dbReference type="Pfam" id="PF20152">
    <property type="entry name" value="DUF6534"/>
    <property type="match status" value="1"/>
</dbReference>
<keyword evidence="1" id="KW-0472">Membrane</keyword>
<sequence length="318" mass="35277">MPPPIPLLFGPMLIGAFFNTTLYGVLILQALLYYQNYKRRDSKWLKLFVLYLVVAETLNSGFSIGLLYEPLILKFGQPAATTFFPLLLPAARLRPALPYSSLGIAISTPIQLFIAWRISVINRRWWISAVIGVLALISSSGGIWLAWTVVHVQRFARKPDLHWPALMWLLASAIADVLITVSLVYSLARRKTGFVQTDDTINKIIRMTVQTGLITAIFAVLDVICFLVLPNTTLNFVWDLALSKLYTNALMSTLNARQSLGQMLSPGQSATNYSTGLTNVLFSDESFMRSHGSHGLSSEGTAKPPGLSTFFIADELYL</sequence>
<evidence type="ECO:0000313" key="4">
    <source>
        <dbReference type="Proteomes" id="UP001213000"/>
    </source>
</evidence>
<dbReference type="PANTHER" id="PTHR40465:SF1">
    <property type="entry name" value="DUF6534 DOMAIN-CONTAINING PROTEIN"/>
    <property type="match status" value="1"/>
</dbReference>